<gene>
    <name evidence="1" type="ORF">GCM10008018_26780</name>
</gene>
<reference evidence="2" key="1">
    <citation type="journal article" date="2019" name="Int. J. Syst. Evol. Microbiol.">
        <title>The Global Catalogue of Microorganisms (GCM) 10K type strain sequencing project: providing services to taxonomists for standard genome sequencing and annotation.</title>
        <authorList>
            <consortium name="The Broad Institute Genomics Platform"/>
            <consortium name="The Broad Institute Genome Sequencing Center for Infectious Disease"/>
            <person name="Wu L."/>
            <person name="Ma J."/>
        </authorList>
    </citation>
    <scope>NUCLEOTIDE SEQUENCE [LARGE SCALE GENOMIC DNA]</scope>
    <source>
        <strain evidence="2">CGMCC 1.15043</strain>
    </source>
</reference>
<name>A0ABQ1EP46_9BACL</name>
<evidence type="ECO:0000313" key="1">
    <source>
        <dbReference type="EMBL" id="GFZ79850.1"/>
    </source>
</evidence>
<keyword evidence="2" id="KW-1185">Reference proteome</keyword>
<protein>
    <submittedName>
        <fullName evidence="1">Uncharacterized protein</fullName>
    </submittedName>
</protein>
<comment type="caution">
    <text evidence="1">The sequence shown here is derived from an EMBL/GenBank/DDBJ whole genome shotgun (WGS) entry which is preliminary data.</text>
</comment>
<sequence length="43" mass="5038">MIVGRLGEILKHDEKLPEHDLKREHLLKLGTIVKLNQIVQERP</sequence>
<accession>A0ABQ1EP46</accession>
<proteinExistence type="predicted"/>
<dbReference type="Proteomes" id="UP000615455">
    <property type="component" value="Unassembled WGS sequence"/>
</dbReference>
<evidence type="ECO:0000313" key="2">
    <source>
        <dbReference type="Proteomes" id="UP000615455"/>
    </source>
</evidence>
<organism evidence="1 2">
    <name type="scientific">Paenibacillus marchantiophytorum</name>
    <dbReference type="NCBI Taxonomy" id="1619310"/>
    <lineage>
        <taxon>Bacteria</taxon>
        <taxon>Bacillati</taxon>
        <taxon>Bacillota</taxon>
        <taxon>Bacilli</taxon>
        <taxon>Bacillales</taxon>
        <taxon>Paenibacillaceae</taxon>
        <taxon>Paenibacillus</taxon>
    </lineage>
</organism>
<dbReference type="EMBL" id="BMHE01000011">
    <property type="protein sequence ID" value="GFZ79850.1"/>
    <property type="molecule type" value="Genomic_DNA"/>
</dbReference>